<dbReference type="AlphaFoldDB" id="A0A371F4M1"/>
<feature type="transmembrane region" description="Helical" evidence="1">
    <location>
        <begin position="20"/>
        <end position="39"/>
    </location>
</feature>
<dbReference type="Proteomes" id="UP000257109">
    <property type="component" value="Unassembled WGS sequence"/>
</dbReference>
<dbReference type="OrthoDB" id="1926060at2759"/>
<keyword evidence="1" id="KW-0812">Transmembrane</keyword>
<sequence length="61" mass="7446">MHRWWLKMSLIKILYSLRRFYHVVANFNEIIVLTVAHFVHEKFMYEQCLTVLLHQANIGWG</sequence>
<accession>A0A371F4M1</accession>
<keyword evidence="4" id="KW-1185">Reference proteome</keyword>
<comment type="caution">
    <text evidence="3">The sequence shown here is derived from an EMBL/GenBank/DDBJ whole genome shotgun (WGS) entry which is preliminary data.</text>
</comment>
<dbReference type="EMBL" id="QJKJ01010595">
    <property type="protein sequence ID" value="RDX73236.1"/>
    <property type="molecule type" value="Genomic_DNA"/>
</dbReference>
<feature type="non-terminal residue" evidence="3">
    <location>
        <position position="1"/>
    </location>
</feature>
<proteinExistence type="predicted"/>
<evidence type="ECO:0000313" key="3">
    <source>
        <dbReference type="EMBL" id="RDX73236.1"/>
    </source>
</evidence>
<reference evidence="3" key="1">
    <citation type="submission" date="2018-05" db="EMBL/GenBank/DDBJ databases">
        <title>Draft genome of Mucuna pruriens seed.</title>
        <authorList>
            <person name="Nnadi N.E."/>
            <person name="Vos R."/>
            <person name="Hasami M.H."/>
            <person name="Devisetty U.K."/>
            <person name="Aguiy J.C."/>
        </authorList>
    </citation>
    <scope>NUCLEOTIDE SEQUENCE [LARGE SCALE GENOMIC DNA]</scope>
    <source>
        <strain evidence="3">JCA_2017</strain>
    </source>
</reference>
<organism evidence="3 4">
    <name type="scientific">Mucuna pruriens</name>
    <name type="common">Velvet bean</name>
    <name type="synonym">Dolichos pruriens</name>
    <dbReference type="NCBI Taxonomy" id="157652"/>
    <lineage>
        <taxon>Eukaryota</taxon>
        <taxon>Viridiplantae</taxon>
        <taxon>Streptophyta</taxon>
        <taxon>Embryophyta</taxon>
        <taxon>Tracheophyta</taxon>
        <taxon>Spermatophyta</taxon>
        <taxon>Magnoliopsida</taxon>
        <taxon>eudicotyledons</taxon>
        <taxon>Gunneridae</taxon>
        <taxon>Pentapetalae</taxon>
        <taxon>rosids</taxon>
        <taxon>fabids</taxon>
        <taxon>Fabales</taxon>
        <taxon>Fabaceae</taxon>
        <taxon>Papilionoideae</taxon>
        <taxon>50 kb inversion clade</taxon>
        <taxon>NPAAA clade</taxon>
        <taxon>indigoferoid/millettioid clade</taxon>
        <taxon>Phaseoleae</taxon>
        <taxon>Mucuna</taxon>
    </lineage>
</organism>
<evidence type="ECO:0000313" key="4">
    <source>
        <dbReference type="Proteomes" id="UP000257109"/>
    </source>
</evidence>
<keyword evidence="2" id="KW-0732">Signal</keyword>
<protein>
    <submittedName>
        <fullName evidence="3">Uncharacterized protein</fullName>
    </submittedName>
</protein>
<name>A0A371F4M1_MUCPR</name>
<feature type="chain" id="PRO_5017018872" evidence="2">
    <location>
        <begin position="26"/>
        <end position="61"/>
    </location>
</feature>
<keyword evidence="1" id="KW-1133">Transmembrane helix</keyword>
<gene>
    <name evidence="3" type="ORF">CR513_47189</name>
</gene>
<evidence type="ECO:0000256" key="2">
    <source>
        <dbReference type="SAM" id="SignalP"/>
    </source>
</evidence>
<keyword evidence="1" id="KW-0472">Membrane</keyword>
<feature type="signal peptide" evidence="2">
    <location>
        <begin position="1"/>
        <end position="25"/>
    </location>
</feature>
<evidence type="ECO:0000256" key="1">
    <source>
        <dbReference type="SAM" id="Phobius"/>
    </source>
</evidence>